<evidence type="ECO:0000256" key="6">
    <source>
        <dbReference type="ARBA" id="ARBA00023180"/>
    </source>
</evidence>
<feature type="transmembrane region" description="Helical" evidence="9">
    <location>
        <begin position="368"/>
        <end position="387"/>
    </location>
</feature>
<dbReference type="InterPro" id="IPR003663">
    <property type="entry name" value="Sugar/inositol_transpt"/>
</dbReference>
<evidence type="ECO:0000256" key="8">
    <source>
        <dbReference type="RuleBase" id="RU003346"/>
    </source>
</evidence>
<feature type="transmembrane region" description="Helical" evidence="9">
    <location>
        <begin position="67"/>
        <end position="86"/>
    </location>
</feature>
<comment type="subcellular location">
    <subcellularLocation>
        <location evidence="1">Cell membrane</location>
        <topology evidence="1">Multi-pass membrane protein</topology>
    </subcellularLocation>
</comment>
<dbReference type="CDD" id="cd17358">
    <property type="entry name" value="MFS_GLUT6_8_Class3_like"/>
    <property type="match status" value="1"/>
</dbReference>
<dbReference type="SUPFAM" id="SSF103473">
    <property type="entry name" value="MFS general substrate transporter"/>
    <property type="match status" value="1"/>
</dbReference>
<dbReference type="Gene3D" id="1.20.1250.20">
    <property type="entry name" value="MFS general substrate transporter like domains"/>
    <property type="match status" value="1"/>
</dbReference>
<feature type="transmembrane region" description="Helical" evidence="9">
    <location>
        <begin position="179"/>
        <end position="200"/>
    </location>
</feature>
<keyword evidence="3 9" id="KW-0812">Transmembrane</keyword>
<dbReference type="Pfam" id="PF00083">
    <property type="entry name" value="Sugar_tr"/>
    <property type="match status" value="1"/>
</dbReference>
<dbReference type="FunFam" id="1.20.1250.20:FF:000055">
    <property type="entry name" value="Facilitated trehalose transporter Tret1-2 homolog"/>
    <property type="match status" value="1"/>
</dbReference>
<reference evidence="11" key="1">
    <citation type="journal article" date="2013" name="PLoS ONE">
        <title>Gene expression in gut symbiotic organ of stinkbug affected by extracellular bacterial symbiont.</title>
        <authorList>
            <person name="Futahashi R."/>
            <person name="Tanaka K."/>
            <person name="Tanahashi M."/>
            <person name="Nikoh N."/>
            <person name="Kikuchi Y."/>
            <person name="Lee B.L."/>
            <person name="Fukatsu T."/>
        </authorList>
    </citation>
    <scope>NUCLEOTIDE SEQUENCE</scope>
    <source>
        <tissue evidence="11">Midgut</tissue>
    </source>
</reference>
<dbReference type="InterPro" id="IPR044775">
    <property type="entry name" value="MFS_ERD6/Tret1-like"/>
</dbReference>
<dbReference type="InterPro" id="IPR036259">
    <property type="entry name" value="MFS_trans_sf"/>
</dbReference>
<evidence type="ECO:0000256" key="7">
    <source>
        <dbReference type="ARBA" id="ARBA00024348"/>
    </source>
</evidence>
<keyword evidence="2" id="KW-1003">Cell membrane</keyword>
<dbReference type="AlphaFoldDB" id="R4WIM6"/>
<feature type="transmembrane region" description="Helical" evidence="9">
    <location>
        <begin position="399"/>
        <end position="418"/>
    </location>
</feature>
<dbReference type="PROSITE" id="PS50850">
    <property type="entry name" value="MFS"/>
    <property type="match status" value="1"/>
</dbReference>
<dbReference type="GO" id="GO:0005886">
    <property type="term" value="C:plasma membrane"/>
    <property type="evidence" value="ECO:0007669"/>
    <property type="project" value="UniProtKB-SubCell"/>
</dbReference>
<feature type="transmembrane region" description="Helical" evidence="9">
    <location>
        <begin position="26"/>
        <end position="47"/>
    </location>
</feature>
<feature type="transmembrane region" description="Helical" evidence="9">
    <location>
        <begin position="300"/>
        <end position="321"/>
    </location>
</feature>
<proteinExistence type="evidence at transcript level"/>
<dbReference type="PANTHER" id="PTHR48021:SF1">
    <property type="entry name" value="GH07001P-RELATED"/>
    <property type="match status" value="1"/>
</dbReference>
<evidence type="ECO:0000259" key="10">
    <source>
        <dbReference type="PROSITE" id="PS50850"/>
    </source>
</evidence>
<feature type="transmembrane region" description="Helical" evidence="9">
    <location>
        <begin position="122"/>
        <end position="143"/>
    </location>
</feature>
<keyword evidence="11" id="KW-0762">Sugar transport</keyword>
<name>R4WIM6_RIPPE</name>
<dbReference type="PROSITE" id="PS00217">
    <property type="entry name" value="SUGAR_TRANSPORT_2"/>
    <property type="match status" value="1"/>
</dbReference>
<evidence type="ECO:0000256" key="2">
    <source>
        <dbReference type="ARBA" id="ARBA00022475"/>
    </source>
</evidence>
<sequence length="476" mass="50832">MDGEESRMISGTHPQQTAPAAKLPQYLITLAVTTVVFAGGTVIGWSSPALPELMSPNSTLAITPHQGSWIGSLLNVGAFVGALPAGSLADLIGRKTTIMIMAIPQLLSWILIYFAQSANMLYVGRLIGGLGLGALSSTAPMYVAEIAEDSIRGALGSAFQFMLVVGILYTYILGALVHYTLLPILCGVINIIFLIVFFRAPESPVYLLKKGRQIQAEAALRVLRGPDYNVRKELNLIEKSLSESSAKKLSFVQALGKRANLLAMIICLGMMVFQQLSGINIVIFYSGTIFKDAGSSLDPAIATIIVGLSQVVSTVVSASLIDKAGRKILLQFSGTVMAICLTVLGYYFHLKTKGSDVSSLGMMPLVSVVLYILVFAVGFGPIPWMICGEMLSPEIKGPGTGIACAMNWLLAFAVTKAFQPLSEAVGPAGTYWIFAVICVIGFFFVTFVVVETKGKSISEIQEILSGRKKRTGNNVV</sequence>
<accession>R4WIM6</accession>
<dbReference type="PRINTS" id="PR00171">
    <property type="entry name" value="SUGRTRNSPORT"/>
</dbReference>
<keyword evidence="6" id="KW-0325">Glycoprotein</keyword>
<keyword evidence="8" id="KW-0813">Transport</keyword>
<evidence type="ECO:0000313" key="11">
    <source>
        <dbReference type="EMBL" id="BAN20510.1"/>
    </source>
</evidence>
<dbReference type="EMBL" id="AK417295">
    <property type="protein sequence ID" value="BAN20510.1"/>
    <property type="molecule type" value="mRNA"/>
</dbReference>
<evidence type="ECO:0000256" key="3">
    <source>
        <dbReference type="ARBA" id="ARBA00022692"/>
    </source>
</evidence>
<feature type="transmembrane region" description="Helical" evidence="9">
    <location>
        <begin position="155"/>
        <end position="173"/>
    </location>
</feature>
<evidence type="ECO:0000256" key="1">
    <source>
        <dbReference type="ARBA" id="ARBA00004651"/>
    </source>
</evidence>
<feature type="transmembrane region" description="Helical" evidence="9">
    <location>
        <begin position="261"/>
        <end position="285"/>
    </location>
</feature>
<evidence type="ECO:0000256" key="9">
    <source>
        <dbReference type="SAM" id="Phobius"/>
    </source>
</evidence>
<dbReference type="InterPro" id="IPR020846">
    <property type="entry name" value="MFS_dom"/>
</dbReference>
<dbReference type="GO" id="GO:0051119">
    <property type="term" value="F:sugar transmembrane transporter activity"/>
    <property type="evidence" value="ECO:0007669"/>
    <property type="project" value="InterPro"/>
</dbReference>
<dbReference type="InterPro" id="IPR005829">
    <property type="entry name" value="Sugar_transporter_CS"/>
</dbReference>
<protein>
    <submittedName>
        <fullName evidence="11">Sugar transporter</fullName>
    </submittedName>
</protein>
<dbReference type="InterPro" id="IPR050549">
    <property type="entry name" value="MFS_Trehalose_Transporter"/>
</dbReference>
<feature type="transmembrane region" description="Helical" evidence="9">
    <location>
        <begin position="328"/>
        <end position="348"/>
    </location>
</feature>
<dbReference type="InterPro" id="IPR005828">
    <property type="entry name" value="MFS_sugar_transport-like"/>
</dbReference>
<organism evidence="11">
    <name type="scientific">Riptortus pedestris</name>
    <name type="common">Bean bug</name>
    <dbReference type="NCBI Taxonomy" id="329032"/>
    <lineage>
        <taxon>Eukaryota</taxon>
        <taxon>Metazoa</taxon>
        <taxon>Ecdysozoa</taxon>
        <taxon>Arthropoda</taxon>
        <taxon>Hexapoda</taxon>
        <taxon>Insecta</taxon>
        <taxon>Pterygota</taxon>
        <taxon>Neoptera</taxon>
        <taxon>Paraneoptera</taxon>
        <taxon>Hemiptera</taxon>
        <taxon>Heteroptera</taxon>
        <taxon>Panheteroptera</taxon>
        <taxon>Pentatomomorpha</taxon>
        <taxon>Coreoidea</taxon>
        <taxon>Alydidae</taxon>
        <taxon>Riptortus</taxon>
    </lineage>
</organism>
<dbReference type="PANTHER" id="PTHR48021">
    <property type="match status" value="1"/>
</dbReference>
<dbReference type="NCBIfam" id="TIGR00879">
    <property type="entry name" value="SP"/>
    <property type="match status" value="1"/>
</dbReference>
<feature type="domain" description="Major facilitator superfamily (MFS) profile" evidence="10">
    <location>
        <begin position="26"/>
        <end position="453"/>
    </location>
</feature>
<evidence type="ECO:0000256" key="4">
    <source>
        <dbReference type="ARBA" id="ARBA00022989"/>
    </source>
</evidence>
<feature type="transmembrane region" description="Helical" evidence="9">
    <location>
        <begin position="430"/>
        <end position="450"/>
    </location>
</feature>
<evidence type="ECO:0000256" key="5">
    <source>
        <dbReference type="ARBA" id="ARBA00023136"/>
    </source>
</evidence>
<feature type="transmembrane region" description="Helical" evidence="9">
    <location>
        <begin position="98"/>
        <end position="116"/>
    </location>
</feature>
<keyword evidence="5 9" id="KW-0472">Membrane</keyword>
<comment type="similarity">
    <text evidence="7">Belongs to the major facilitator superfamily. Sugar transporter (TC 2.A.1.1) family. Trehalose transporter subfamily.</text>
</comment>
<keyword evidence="4 9" id="KW-1133">Transmembrane helix</keyword>